<dbReference type="RefSeq" id="YP_007250441.1">
    <property type="nucleotide sequence ID" value="NC_019945.1"/>
</dbReference>
<dbReference type="KEGG" id="vg:14340190"/>
<dbReference type="OrthoDB" id="18486at10239"/>
<proteinExistence type="predicted"/>
<dbReference type="EMBL" id="JX467702">
    <property type="protein sequence ID" value="AGA16185.1"/>
    <property type="molecule type" value="Genomic_DNA"/>
</dbReference>
<name>L0CL59_9ABAC</name>
<dbReference type="SUPFAM" id="SSF49695">
    <property type="entry name" value="gamma-Crystallin-like"/>
    <property type="match status" value="1"/>
</dbReference>
<reference evidence="1 2" key="1">
    <citation type="journal article" date="2012" name="J. Virol.">
        <title>Genome of Thysanoplusia orichalcea multiple nucleopolyhedrovirus lacks the superoxide dismutase gene.</title>
        <authorList>
            <person name="Wang Y.S."/>
            <person name="Huang G.H."/>
            <person name="Cheng X.H."/>
            <person name="Wang X."/>
            <person name="Garretson T.A."/>
            <person name="Dai L.Y."/>
            <person name="Zhang C.X."/>
            <person name="Cheng X.W."/>
        </authorList>
    </citation>
    <scope>NUCLEOTIDE SEQUENCE [LARGE SCALE GENOMIC DNA]</scope>
    <source>
        <strain evidence="1">P2</strain>
    </source>
</reference>
<protein>
    <submittedName>
        <fullName evidence="1">Uncharacterized protein</fullName>
    </submittedName>
</protein>
<dbReference type="Proteomes" id="UP000202315">
    <property type="component" value="Segment"/>
</dbReference>
<dbReference type="InterPro" id="IPR011024">
    <property type="entry name" value="G_crystallin-like"/>
</dbReference>
<dbReference type="Gene3D" id="2.60.20.10">
    <property type="entry name" value="Crystallins"/>
    <property type="match status" value="1"/>
</dbReference>
<accession>L0CL59</accession>
<dbReference type="GeneID" id="14340190"/>
<sequence length="168" mass="18740">MLNLFLNCTINKMSSMLVITILLASASSVPIPGELSTAFLDLTSKIYTKIEDANRPTQACFEMYEHKEYQGRKTTVCGDQGKCIELPSDVSGSVSSIKFLSGGRFFTVEKIRVFKFEQCTRYLDADGNDPYGSSNLVWNDGYHNCDGYNLFGSGCDKSFNDNINSIRF</sequence>
<organism evidence="1 2">
    <name type="scientific">Thysanoplusia orichalcea nucleopolyhedrovirus</name>
    <dbReference type="NCBI Taxonomy" id="101850"/>
    <lineage>
        <taxon>Viruses</taxon>
        <taxon>Viruses incertae sedis</taxon>
        <taxon>Naldaviricetes</taxon>
        <taxon>Lefavirales</taxon>
        <taxon>Baculoviridae</taxon>
        <taxon>Alphabaculovirus</taxon>
        <taxon>Alphabaculovirus thorichlaceae</taxon>
    </lineage>
</organism>
<evidence type="ECO:0000313" key="1">
    <source>
        <dbReference type="EMBL" id="AGA16185.1"/>
    </source>
</evidence>
<evidence type="ECO:0000313" key="2">
    <source>
        <dbReference type="Proteomes" id="UP000202315"/>
    </source>
</evidence>
<keyword evidence="2" id="KW-1185">Reference proteome</keyword>